<dbReference type="PANTHER" id="PTHR22835:SF458">
    <property type="entry name" value="GDSL ESTERASE_LIPASE"/>
    <property type="match status" value="1"/>
</dbReference>
<evidence type="ECO:0000256" key="1">
    <source>
        <dbReference type="ARBA" id="ARBA00008668"/>
    </source>
</evidence>
<dbReference type="Proteomes" id="UP001187192">
    <property type="component" value="Unassembled WGS sequence"/>
</dbReference>
<keyword evidence="3" id="KW-0732">Signal</keyword>
<dbReference type="Gene3D" id="3.40.50.1110">
    <property type="entry name" value="SGNH hydrolase"/>
    <property type="match status" value="2"/>
</dbReference>
<evidence type="ECO:0000256" key="3">
    <source>
        <dbReference type="SAM" id="SignalP"/>
    </source>
</evidence>
<organism evidence="4 5">
    <name type="scientific">Ficus carica</name>
    <name type="common">Common fig</name>
    <dbReference type="NCBI Taxonomy" id="3494"/>
    <lineage>
        <taxon>Eukaryota</taxon>
        <taxon>Viridiplantae</taxon>
        <taxon>Streptophyta</taxon>
        <taxon>Embryophyta</taxon>
        <taxon>Tracheophyta</taxon>
        <taxon>Spermatophyta</taxon>
        <taxon>Magnoliopsida</taxon>
        <taxon>eudicotyledons</taxon>
        <taxon>Gunneridae</taxon>
        <taxon>Pentapetalae</taxon>
        <taxon>rosids</taxon>
        <taxon>fabids</taxon>
        <taxon>Rosales</taxon>
        <taxon>Moraceae</taxon>
        <taxon>Ficeae</taxon>
        <taxon>Ficus</taxon>
    </lineage>
</organism>
<name>A0AA88A5Z9_FICCA</name>
<evidence type="ECO:0000313" key="5">
    <source>
        <dbReference type="Proteomes" id="UP001187192"/>
    </source>
</evidence>
<evidence type="ECO:0000256" key="2">
    <source>
        <dbReference type="ARBA" id="ARBA00023180"/>
    </source>
</evidence>
<dbReference type="GO" id="GO:0016788">
    <property type="term" value="F:hydrolase activity, acting on ester bonds"/>
    <property type="evidence" value="ECO:0007669"/>
    <property type="project" value="InterPro"/>
</dbReference>
<dbReference type="EMBL" id="BTGU01000029">
    <property type="protein sequence ID" value="GMN48738.1"/>
    <property type="molecule type" value="Genomic_DNA"/>
</dbReference>
<dbReference type="InterPro" id="IPR001087">
    <property type="entry name" value="GDSL"/>
</dbReference>
<keyword evidence="2" id="KW-0325">Glycoprotein</keyword>
<sequence>MAMKILTLQTIALILSHLPFISPINFSYPVVFNFGDSNSDTGGLAAGIAFPFGQPYGKTYFLNPAGRFCDGRLIIDFLMDSMGLPFLNPYLDSVGAPSFQKGCNFATGGSTLLPANAASMSPFSFGIQVSEFIRFKTRVLQLLAKDKRLKKSLPSESDFRQGLHMFDVVQNDLDGAFNSRSEDQVVALIPGFKQPIAACCGYGGLPLNFDNRIACGETKILNGTSMTATACNNTSEYVNWDGNHYTEAANKYVSSQILSGNYTDPPLSMNLQFLLGSDLFYNPNTM</sequence>
<dbReference type="InterPro" id="IPR036514">
    <property type="entry name" value="SGNH_hydro_sf"/>
</dbReference>
<comment type="similarity">
    <text evidence="1">Belongs to the 'GDSL' lipolytic enzyme family.</text>
</comment>
<protein>
    <recommendedName>
        <fullName evidence="6">GDSL esterase/lipase</fullName>
    </recommendedName>
</protein>
<proteinExistence type="inferred from homology"/>
<keyword evidence="5" id="KW-1185">Reference proteome</keyword>
<accession>A0AA88A5Z9</accession>
<feature type="signal peptide" evidence="3">
    <location>
        <begin position="1"/>
        <end position="23"/>
    </location>
</feature>
<comment type="caution">
    <text evidence="4">The sequence shown here is derived from an EMBL/GenBank/DDBJ whole genome shotgun (WGS) entry which is preliminary data.</text>
</comment>
<dbReference type="Pfam" id="PF00657">
    <property type="entry name" value="Lipase_GDSL"/>
    <property type="match status" value="1"/>
</dbReference>
<feature type="chain" id="PRO_5041669745" description="GDSL esterase/lipase" evidence="3">
    <location>
        <begin position="24"/>
        <end position="286"/>
    </location>
</feature>
<dbReference type="AlphaFoldDB" id="A0AA88A5Z9"/>
<gene>
    <name evidence="4" type="ORF">TIFTF001_017912</name>
</gene>
<dbReference type="PANTHER" id="PTHR22835">
    <property type="entry name" value="ZINC FINGER FYVE DOMAIN CONTAINING PROTEIN"/>
    <property type="match status" value="1"/>
</dbReference>
<evidence type="ECO:0008006" key="6">
    <source>
        <dbReference type="Google" id="ProtNLM"/>
    </source>
</evidence>
<reference evidence="4" key="1">
    <citation type="submission" date="2023-07" db="EMBL/GenBank/DDBJ databases">
        <title>draft genome sequence of fig (Ficus carica).</title>
        <authorList>
            <person name="Takahashi T."/>
            <person name="Nishimura K."/>
        </authorList>
    </citation>
    <scope>NUCLEOTIDE SEQUENCE</scope>
</reference>
<evidence type="ECO:0000313" key="4">
    <source>
        <dbReference type="EMBL" id="GMN48738.1"/>
    </source>
</evidence>